<accession>A0AAQ3L4W6</accession>
<organism evidence="2 3">
    <name type="scientific">Canna indica</name>
    <name type="common">Indian-shot</name>
    <dbReference type="NCBI Taxonomy" id="4628"/>
    <lineage>
        <taxon>Eukaryota</taxon>
        <taxon>Viridiplantae</taxon>
        <taxon>Streptophyta</taxon>
        <taxon>Embryophyta</taxon>
        <taxon>Tracheophyta</taxon>
        <taxon>Spermatophyta</taxon>
        <taxon>Magnoliopsida</taxon>
        <taxon>Liliopsida</taxon>
        <taxon>Zingiberales</taxon>
        <taxon>Cannaceae</taxon>
        <taxon>Canna</taxon>
    </lineage>
</organism>
<gene>
    <name evidence="2" type="ORF">Cni_G27420</name>
</gene>
<keyword evidence="3" id="KW-1185">Reference proteome</keyword>
<name>A0AAQ3L4W6_9LILI</name>
<dbReference type="Proteomes" id="UP001327560">
    <property type="component" value="Chromosome 9"/>
</dbReference>
<evidence type="ECO:0000313" key="3">
    <source>
        <dbReference type="Proteomes" id="UP001327560"/>
    </source>
</evidence>
<dbReference type="EMBL" id="CP136898">
    <property type="protein sequence ID" value="WOL18623.1"/>
    <property type="molecule type" value="Genomic_DNA"/>
</dbReference>
<sequence>MGAIPCVPPCVLRVGPPFLFLPYHISSSSPPFTVAATCGLMPDMAHFLEEGRRRRRRWSCLRGQSATRAEAEVGRRRSRSVGGGREKEEMEEEKIKEKKWDIF</sequence>
<feature type="compositionally biased region" description="Basic and acidic residues" evidence="1">
    <location>
        <begin position="84"/>
        <end position="103"/>
    </location>
</feature>
<reference evidence="2 3" key="1">
    <citation type="submission" date="2023-10" db="EMBL/GenBank/DDBJ databases">
        <title>Chromosome-scale genome assembly provides insights into flower coloration mechanisms of Canna indica.</title>
        <authorList>
            <person name="Li C."/>
        </authorList>
    </citation>
    <scope>NUCLEOTIDE SEQUENCE [LARGE SCALE GENOMIC DNA]</scope>
    <source>
        <tissue evidence="2">Flower</tissue>
    </source>
</reference>
<dbReference type="AlphaFoldDB" id="A0AAQ3L4W6"/>
<proteinExistence type="predicted"/>
<protein>
    <submittedName>
        <fullName evidence="2">Uncharacterized protein</fullName>
    </submittedName>
</protein>
<evidence type="ECO:0000313" key="2">
    <source>
        <dbReference type="EMBL" id="WOL18623.1"/>
    </source>
</evidence>
<feature type="region of interest" description="Disordered" evidence="1">
    <location>
        <begin position="71"/>
        <end position="103"/>
    </location>
</feature>
<evidence type="ECO:0000256" key="1">
    <source>
        <dbReference type="SAM" id="MobiDB-lite"/>
    </source>
</evidence>